<evidence type="ECO:0000313" key="2">
    <source>
        <dbReference type="EMBL" id="KAJ3099488.1"/>
    </source>
</evidence>
<feature type="compositionally biased region" description="Basic residues" evidence="1">
    <location>
        <begin position="415"/>
        <end position="426"/>
    </location>
</feature>
<name>A0AAD5X9P0_9FUNG</name>
<keyword evidence="3" id="KW-1185">Reference proteome</keyword>
<dbReference type="AlphaFoldDB" id="A0AAD5X9P0"/>
<organism evidence="2 3">
    <name type="scientific">Physocladia obscura</name>
    <dbReference type="NCBI Taxonomy" id="109957"/>
    <lineage>
        <taxon>Eukaryota</taxon>
        <taxon>Fungi</taxon>
        <taxon>Fungi incertae sedis</taxon>
        <taxon>Chytridiomycota</taxon>
        <taxon>Chytridiomycota incertae sedis</taxon>
        <taxon>Chytridiomycetes</taxon>
        <taxon>Chytridiales</taxon>
        <taxon>Chytriomycetaceae</taxon>
        <taxon>Physocladia</taxon>
    </lineage>
</organism>
<evidence type="ECO:0000256" key="1">
    <source>
        <dbReference type="SAM" id="MobiDB-lite"/>
    </source>
</evidence>
<evidence type="ECO:0000313" key="3">
    <source>
        <dbReference type="Proteomes" id="UP001211907"/>
    </source>
</evidence>
<reference evidence="2" key="1">
    <citation type="submission" date="2020-05" db="EMBL/GenBank/DDBJ databases">
        <title>Phylogenomic resolution of chytrid fungi.</title>
        <authorList>
            <person name="Stajich J.E."/>
            <person name="Amses K."/>
            <person name="Simmons R."/>
            <person name="Seto K."/>
            <person name="Myers J."/>
            <person name="Bonds A."/>
            <person name="Quandt C.A."/>
            <person name="Barry K."/>
            <person name="Liu P."/>
            <person name="Grigoriev I."/>
            <person name="Longcore J.E."/>
            <person name="James T.Y."/>
        </authorList>
    </citation>
    <scope>NUCLEOTIDE SEQUENCE</scope>
    <source>
        <strain evidence="2">JEL0513</strain>
    </source>
</reference>
<sequence length="506" mass="54925">MEQVSLPRITGGLQTLLQPETILNEQEAKALNVLSVYFSDSEEASLRKLFNAPLGFLPLAGIVAFKAVRDARVEISHLLAAAAALGDAFEVSFDSLNQPLLRRRVSFVQRSIEDSLRETVAFATSCCLFRQISADAINLDFVAFIQSKFGLVSRFLFSLDSFDPESKSCYIQFTDPQAMIKLLASPNLSLSYEDAPISVDAAQFPENSTISNSNSSSRSFTYTASSIQQQQQPLVASTQQSTTLPRRAIFQMGHGRNVKASAVLGYPLNRVIKFGPVLYADSASVQAAARNAFERLAPLTECVFRQNEIYGYVRFKKSVAKEIAETLTRQGGGIDFGITPTAAVGTTTVPVFALSGESERLFYDVLKERAAGMNPIGSFGESVIALSESVKASKARKSARRIMVIAAAMKRKRVQGKSKMVPKRRNGGGVAVPISGDASGTVKKAGNKREFAASVGDEIDTVSNDKKTLANEQQQALTRGRRKKPKTLSSKIDDLEDLVKGLSTFG</sequence>
<dbReference type="EMBL" id="JADGJH010002345">
    <property type="protein sequence ID" value="KAJ3099488.1"/>
    <property type="molecule type" value="Genomic_DNA"/>
</dbReference>
<protein>
    <submittedName>
        <fullName evidence="2">Uncharacterized protein</fullName>
    </submittedName>
</protein>
<accession>A0AAD5X9P0</accession>
<feature type="region of interest" description="Disordered" evidence="1">
    <location>
        <begin position="464"/>
        <end position="489"/>
    </location>
</feature>
<proteinExistence type="predicted"/>
<comment type="caution">
    <text evidence="2">The sequence shown here is derived from an EMBL/GenBank/DDBJ whole genome shotgun (WGS) entry which is preliminary data.</text>
</comment>
<feature type="region of interest" description="Disordered" evidence="1">
    <location>
        <begin position="415"/>
        <end position="435"/>
    </location>
</feature>
<dbReference type="Proteomes" id="UP001211907">
    <property type="component" value="Unassembled WGS sequence"/>
</dbReference>
<gene>
    <name evidence="2" type="ORF">HK100_004879</name>
</gene>